<reference evidence="5 6" key="1">
    <citation type="submission" date="2015-07" db="EMBL/GenBank/DDBJ databases">
        <title>Genome sequencing of Kibdelosporangium phytohabitans.</title>
        <authorList>
            <person name="Qin S."/>
            <person name="Xing K."/>
        </authorList>
    </citation>
    <scope>NUCLEOTIDE SEQUENCE [LARGE SCALE GENOMIC DNA]</scope>
    <source>
        <strain evidence="5 6">KLBMP1111</strain>
    </source>
</reference>
<feature type="compositionally biased region" description="Basic and acidic residues" evidence="2">
    <location>
        <begin position="515"/>
        <end position="551"/>
    </location>
</feature>
<feature type="region of interest" description="Disordered" evidence="2">
    <location>
        <begin position="920"/>
        <end position="993"/>
    </location>
</feature>
<feature type="region of interest" description="Disordered" evidence="2">
    <location>
        <begin position="1120"/>
        <end position="1145"/>
    </location>
</feature>
<sequence length="1331" mass="139697">MGLKHALRPLAVLLSTALVVGSARPVEAAQPPPPTPSSARAEPGDARPMPPLPYQNWDGKAGLPDITGDPRLRRLVADHAELSEDPEVRDAATTALAGDDKAIMAFLNDGLHEAKARAAARKQEQARRDKTAVEALRDTGGPIFNAEVLRVLAGSDSDRATFLAYGKDIARARDDQSTRDENARVELLLARVTALLAVADVEVKAAAQAALDGGPAAVDEFLRTGYLAAAKRDADRREQKLRDDEAKAKAAEELAELAVKSKAANAARVNLVIAHGKGLRALQLAANAMVGAANAARVAEQILKANEASGQHPPDAFFQVKAEADEQLRIARDSAGMAGQAAAQAQIEADEIVRNGFTHGTQWAQMAQGMSAAARAAVLASETARHAIVATEAVDQARNAQEKAEANARRAADWRVHAQQHARSADDMAKAANAQAVAARDAAARTDTARQQAEAAANAAWAAADRTRVARNTAVAERTKASAARAEAERERANAAGSRATAEQQAARARSLRGQAEREAAAAADARSRAEAHDQQSQRAKDQAKSDADNAIRLRDQAYRLERDQQAAEARRDAMAAWELHARGTAAAGEAKMAADEARQYATEAATRARQARDLANQATGAAVLSSQAAAEAERAAARSRAAAQRAASAAAAANAAANRAEQEAAATHKAASEANAKASEATFQETRAAEAATAAGRLAEQAATEAVRALWAADRTKAEAEEAAKEAVNAATQAGIAIRASMAARESSAAITDPANTAISVVAPFTGADIDADFVALVAEQAKKVGAEQAKAAKDRADEAVLAAKRAADAAERAEQEVKPAFEAAAQAAASAAAAAQAAATAQQAAADAARHGAAARAAAARANDADRQARQDAKEARDAANAANNDAAIAGRNAAAAQRDAVAARNAATKAAQDAELAQRAADKAEEDARAADAAATRAEEAARQAADTASRARQAAIDAQKAADRAEEAARKAKEEQDKQKAQASASATLDELSEDELMQLLETGGGRQELSTYTDHQVEEAEGDGVPAFLKSIGAEEILAFIGWPDIKKCLTEGNFAACLWTVFHVASVGLSFLKIKKLIDLIAKVVSNFSKWLGRADKLRQLVDKVRSAIRKAKSDCDGRRMAPSASLPPPRTPVPDCDRKKAVKGSWVSANSQLYQDTGRRIANETQGMQKNILPPAAGCESWVVFLGLNRHDQAQGMKSHLCKTVDKGTEPSGWNPPGWNSKYHHRGHLLAKVLGGRGIKENLTSMYAYANTPLMRMSEREVQLVSQANDPTHYEAIPTYPSTGNVAPDETALFAISKGGKCVDVIITNEKIPSVLNGGRCPAI</sequence>
<feature type="signal peptide" evidence="3">
    <location>
        <begin position="1"/>
        <end position="28"/>
    </location>
</feature>
<evidence type="ECO:0000256" key="2">
    <source>
        <dbReference type="SAM" id="MobiDB-lite"/>
    </source>
</evidence>
<gene>
    <name evidence="5" type="ORF">AOZ06_17725</name>
</gene>
<protein>
    <recommendedName>
        <fullName evidence="4">Type VII secretion system protein EssD-like domain-containing protein</fullName>
    </recommendedName>
</protein>
<accession>A0A0N9HY20</accession>
<dbReference type="OrthoDB" id="582519at2"/>
<dbReference type="Proteomes" id="UP000063699">
    <property type="component" value="Chromosome"/>
</dbReference>
<keyword evidence="3" id="KW-0732">Signal</keyword>
<evidence type="ECO:0000256" key="1">
    <source>
        <dbReference type="SAM" id="Coils"/>
    </source>
</evidence>
<feature type="compositionally biased region" description="Basic and acidic residues" evidence="2">
    <location>
        <begin position="923"/>
        <end position="933"/>
    </location>
</feature>
<dbReference type="InterPro" id="IPR044929">
    <property type="entry name" value="DNA/RNA_non-sp_Endonuclease_sf"/>
</dbReference>
<dbReference type="KEGG" id="kphy:AOZ06_17725"/>
<feature type="coiled-coil region" evidence="1">
    <location>
        <begin position="227"/>
        <end position="254"/>
    </location>
</feature>
<feature type="compositionally biased region" description="Low complexity" evidence="2">
    <location>
        <begin position="460"/>
        <end position="485"/>
    </location>
</feature>
<dbReference type="Pfam" id="PF13930">
    <property type="entry name" value="Endonuclea_NS_2"/>
    <property type="match status" value="1"/>
</dbReference>
<feature type="region of interest" description="Disordered" evidence="2">
    <location>
        <begin position="859"/>
        <end position="883"/>
    </location>
</feature>
<feature type="compositionally biased region" description="Low complexity" evidence="2">
    <location>
        <begin position="494"/>
        <end position="509"/>
    </location>
</feature>
<feature type="compositionally biased region" description="Basic and acidic residues" evidence="2">
    <location>
        <begin position="964"/>
        <end position="984"/>
    </location>
</feature>
<feature type="compositionally biased region" description="Low complexity" evidence="2">
    <location>
        <begin position="946"/>
        <end position="963"/>
    </location>
</feature>
<dbReference type="EMBL" id="CP012752">
    <property type="protein sequence ID" value="ALG08509.1"/>
    <property type="molecule type" value="Genomic_DNA"/>
</dbReference>
<feature type="coiled-coil region" evidence="1">
    <location>
        <begin position="788"/>
        <end position="818"/>
    </location>
</feature>
<evidence type="ECO:0000313" key="5">
    <source>
        <dbReference type="EMBL" id="ALG08509.1"/>
    </source>
</evidence>
<feature type="region of interest" description="Disordered" evidence="2">
    <location>
        <begin position="663"/>
        <end position="686"/>
    </location>
</feature>
<feature type="chain" id="PRO_5006035619" description="Type VII secretion system protein EssD-like domain-containing protein" evidence="3">
    <location>
        <begin position="29"/>
        <end position="1331"/>
    </location>
</feature>
<feature type="compositionally biased region" description="Basic and acidic residues" evidence="2">
    <location>
        <begin position="865"/>
        <end position="880"/>
    </location>
</feature>
<keyword evidence="6" id="KW-1185">Reference proteome</keyword>
<organism evidence="5 6">
    <name type="scientific">Kibdelosporangium phytohabitans</name>
    <dbReference type="NCBI Taxonomy" id="860235"/>
    <lineage>
        <taxon>Bacteria</taxon>
        <taxon>Bacillati</taxon>
        <taxon>Actinomycetota</taxon>
        <taxon>Actinomycetes</taxon>
        <taxon>Pseudonocardiales</taxon>
        <taxon>Pseudonocardiaceae</taxon>
        <taxon>Kibdelosporangium</taxon>
    </lineage>
</organism>
<feature type="domain" description="Type VII secretion system protein EssD-like" evidence="4">
    <location>
        <begin position="1208"/>
        <end position="1290"/>
    </location>
</feature>
<feature type="region of interest" description="Disordered" evidence="2">
    <location>
        <begin position="25"/>
        <end position="65"/>
    </location>
</feature>
<dbReference type="Gene3D" id="3.40.570.10">
    <property type="entry name" value="Extracellular Endonuclease, subunit A"/>
    <property type="match status" value="1"/>
</dbReference>
<dbReference type="InterPro" id="IPR044927">
    <property type="entry name" value="Endonuclea_NS_2"/>
</dbReference>
<dbReference type="STRING" id="860235.AOZ06_17725"/>
<evidence type="ECO:0000259" key="4">
    <source>
        <dbReference type="Pfam" id="PF13930"/>
    </source>
</evidence>
<keyword evidence="1" id="KW-0175">Coiled coil</keyword>
<evidence type="ECO:0000256" key="3">
    <source>
        <dbReference type="SAM" id="SignalP"/>
    </source>
</evidence>
<proteinExistence type="predicted"/>
<name>A0A0N9HY20_9PSEU</name>
<feature type="region of interest" description="Disordered" evidence="2">
    <location>
        <begin position="460"/>
        <end position="551"/>
    </location>
</feature>
<evidence type="ECO:0000313" key="6">
    <source>
        <dbReference type="Proteomes" id="UP000063699"/>
    </source>
</evidence>